<proteinExistence type="predicted"/>
<reference evidence="1 2" key="1">
    <citation type="journal article" date="2020" name="Phytopathology">
        <title>Genome Sequence Resources of Colletotrichum truncatum, C. plurivorum, C. musicola, and C. sojae: Four Species Pathogenic to Soybean (Glycine max).</title>
        <authorList>
            <person name="Rogerio F."/>
            <person name="Boufleur T.R."/>
            <person name="Ciampi-Guillardi M."/>
            <person name="Sukno S.A."/>
            <person name="Thon M.R."/>
            <person name="Massola Junior N.S."/>
            <person name="Baroncelli R."/>
        </authorList>
    </citation>
    <scope>NUCLEOTIDE SEQUENCE [LARGE SCALE GENOMIC DNA]</scope>
    <source>
        <strain evidence="1 2">CMES1059</strain>
    </source>
</reference>
<keyword evidence="2" id="KW-1185">Reference proteome</keyword>
<accession>A0ACC3YBV8</accession>
<dbReference type="Proteomes" id="UP000805649">
    <property type="component" value="Unassembled WGS sequence"/>
</dbReference>
<organism evidence="1 2">
    <name type="scientific">Colletotrichum truncatum</name>
    <name type="common">Anthracnose fungus</name>
    <name type="synonym">Colletotrichum capsici</name>
    <dbReference type="NCBI Taxonomy" id="5467"/>
    <lineage>
        <taxon>Eukaryota</taxon>
        <taxon>Fungi</taxon>
        <taxon>Dikarya</taxon>
        <taxon>Ascomycota</taxon>
        <taxon>Pezizomycotina</taxon>
        <taxon>Sordariomycetes</taxon>
        <taxon>Hypocreomycetidae</taxon>
        <taxon>Glomerellales</taxon>
        <taxon>Glomerellaceae</taxon>
        <taxon>Colletotrichum</taxon>
        <taxon>Colletotrichum truncatum species complex</taxon>
    </lineage>
</organism>
<name>A0ACC3YBV8_COLTU</name>
<evidence type="ECO:0000313" key="1">
    <source>
        <dbReference type="EMBL" id="KAL0929277.1"/>
    </source>
</evidence>
<evidence type="ECO:0000313" key="2">
    <source>
        <dbReference type="Proteomes" id="UP000805649"/>
    </source>
</evidence>
<protein>
    <submittedName>
        <fullName evidence="1">Uncharacterized protein</fullName>
    </submittedName>
</protein>
<sequence length="84" mass="9536">MHEQLLPDMKPCYMALDESDLTHVADGAVAYPFKHLPSMYTDPAYTSLQTDHDLIDRAAEILWTPAPRSKYDREVLHSMTMLAG</sequence>
<gene>
    <name evidence="1" type="ORF">CTRU02_215818</name>
</gene>
<dbReference type="EMBL" id="VUJX02000020">
    <property type="protein sequence ID" value="KAL0929277.1"/>
    <property type="molecule type" value="Genomic_DNA"/>
</dbReference>
<comment type="caution">
    <text evidence="1">The sequence shown here is derived from an EMBL/GenBank/DDBJ whole genome shotgun (WGS) entry which is preliminary data.</text>
</comment>